<dbReference type="SFLD" id="SFLDS00029">
    <property type="entry name" value="Radical_SAM"/>
    <property type="match status" value="1"/>
</dbReference>
<comment type="similarity">
    <text evidence="8">Belongs to the methylthiotransferase family. RimO subfamily.</text>
</comment>
<keyword evidence="12" id="KW-1185">Reference proteome</keyword>
<evidence type="ECO:0000256" key="4">
    <source>
        <dbReference type="ARBA" id="ARBA00022691"/>
    </source>
</evidence>
<dbReference type="NCBIfam" id="TIGR01125">
    <property type="entry name" value="30S ribosomal protein S12 methylthiotransferase RimO"/>
    <property type="match status" value="1"/>
</dbReference>
<dbReference type="PROSITE" id="PS51918">
    <property type="entry name" value="RADICAL_SAM"/>
    <property type="match status" value="1"/>
</dbReference>
<dbReference type="EMBL" id="JADPIE010000006">
    <property type="protein sequence ID" value="MBF8437681.1"/>
    <property type="molecule type" value="Genomic_DNA"/>
</dbReference>
<feature type="binding site" evidence="8">
    <location>
        <position position="12"/>
    </location>
    <ligand>
        <name>[4Fe-4S] cluster</name>
        <dbReference type="ChEBI" id="CHEBI:49883"/>
        <label>1</label>
    </ligand>
</feature>
<name>A0A931F8F8_9FIRM</name>
<proteinExistence type="inferred from homology"/>
<keyword evidence="5 8" id="KW-0479">Metal-binding</keyword>
<keyword evidence="11" id="KW-0687">Ribonucleoprotein</keyword>
<keyword evidence="4 8" id="KW-0949">S-adenosyl-L-methionine</keyword>
<dbReference type="CDD" id="cd01335">
    <property type="entry name" value="Radical_SAM"/>
    <property type="match status" value="1"/>
</dbReference>
<comment type="subcellular location">
    <subcellularLocation>
        <location evidence="8">Cytoplasm</location>
    </subcellularLocation>
</comment>
<dbReference type="SUPFAM" id="SSF102114">
    <property type="entry name" value="Radical SAM enzymes"/>
    <property type="match status" value="1"/>
</dbReference>
<keyword evidence="1 8" id="KW-0004">4Fe-4S</keyword>
<dbReference type="Pfam" id="PF04055">
    <property type="entry name" value="Radical_SAM"/>
    <property type="match status" value="1"/>
</dbReference>
<dbReference type="InterPro" id="IPR020612">
    <property type="entry name" value="Methylthiotransferase_CS"/>
</dbReference>
<dbReference type="GO" id="GO:0005829">
    <property type="term" value="C:cytosol"/>
    <property type="evidence" value="ECO:0007669"/>
    <property type="project" value="TreeGrafter"/>
</dbReference>
<dbReference type="InterPro" id="IPR007197">
    <property type="entry name" value="rSAM"/>
</dbReference>
<feature type="binding site" evidence="8">
    <location>
        <position position="160"/>
    </location>
    <ligand>
        <name>[4Fe-4S] cluster</name>
        <dbReference type="ChEBI" id="CHEBI:49883"/>
        <label>2</label>
        <note>4Fe-4S-S-AdoMet</note>
    </ligand>
</feature>
<keyword evidence="3 8" id="KW-0808">Transferase</keyword>
<evidence type="ECO:0000313" key="11">
    <source>
        <dbReference type="EMBL" id="MBF8437681.1"/>
    </source>
</evidence>
<dbReference type="Gene3D" id="3.40.50.12160">
    <property type="entry name" value="Methylthiotransferase, N-terminal domain"/>
    <property type="match status" value="1"/>
</dbReference>
<dbReference type="Gene3D" id="3.80.30.20">
    <property type="entry name" value="tm_1862 like domain"/>
    <property type="match status" value="1"/>
</dbReference>
<comment type="cofactor">
    <cofactor evidence="8">
        <name>[4Fe-4S] cluster</name>
        <dbReference type="ChEBI" id="CHEBI:49883"/>
    </cofactor>
    <text evidence="8">Binds 2 [4Fe-4S] clusters. One cluster is coordinated with 3 cysteines and an exchangeable S-adenosyl-L-methionine.</text>
</comment>
<dbReference type="NCBIfam" id="TIGR00089">
    <property type="entry name" value="MiaB/RimO family radical SAM methylthiotransferase"/>
    <property type="match status" value="1"/>
</dbReference>
<dbReference type="InterPro" id="IPR013848">
    <property type="entry name" value="Methylthiotransferase_N"/>
</dbReference>
<comment type="caution">
    <text evidence="11">The sequence shown here is derived from an EMBL/GenBank/DDBJ whole genome shotgun (WGS) entry which is preliminary data.</text>
</comment>
<evidence type="ECO:0000256" key="5">
    <source>
        <dbReference type="ARBA" id="ARBA00022723"/>
    </source>
</evidence>
<dbReference type="InterPro" id="IPR038135">
    <property type="entry name" value="Methylthiotransferase_N_sf"/>
</dbReference>
<evidence type="ECO:0000259" key="10">
    <source>
        <dbReference type="PROSITE" id="PS51918"/>
    </source>
</evidence>
<dbReference type="GO" id="GO:0046872">
    <property type="term" value="F:metal ion binding"/>
    <property type="evidence" value="ECO:0007669"/>
    <property type="project" value="UniProtKB-KW"/>
</dbReference>
<evidence type="ECO:0000256" key="6">
    <source>
        <dbReference type="ARBA" id="ARBA00023004"/>
    </source>
</evidence>
<feature type="domain" description="Radical SAM core" evidence="10">
    <location>
        <begin position="142"/>
        <end position="372"/>
    </location>
</feature>
<dbReference type="InterPro" id="IPR005839">
    <property type="entry name" value="Methylthiotransferase"/>
</dbReference>
<keyword evidence="7 8" id="KW-0411">Iron-sulfur</keyword>
<dbReference type="GO" id="GO:0051539">
    <property type="term" value="F:4 iron, 4 sulfur cluster binding"/>
    <property type="evidence" value="ECO:0007669"/>
    <property type="project" value="UniProtKB-UniRule"/>
</dbReference>
<feature type="domain" description="MTTase N-terminal" evidence="9">
    <location>
        <begin position="3"/>
        <end position="120"/>
    </location>
</feature>
<dbReference type="PANTHER" id="PTHR43837:SF1">
    <property type="entry name" value="RIBOSOMAL PROTEIN US12 METHYLTHIOTRANSFERASE RIMO"/>
    <property type="match status" value="1"/>
</dbReference>
<dbReference type="Pfam" id="PF18693">
    <property type="entry name" value="TRAM_2"/>
    <property type="match status" value="1"/>
</dbReference>
<dbReference type="HAMAP" id="MF_01865">
    <property type="entry name" value="MTTase_RimO"/>
    <property type="match status" value="1"/>
</dbReference>
<dbReference type="InterPro" id="IPR006638">
    <property type="entry name" value="Elp3/MiaA/NifB-like_rSAM"/>
</dbReference>
<keyword evidence="2 8" id="KW-0963">Cytoplasm</keyword>
<sequence>MSVRVFIYNLGCPKNQVDGEYIAGYLTESENITLVDDYEVADIIAVNTCGFIETAKEESIEAIFEAVKLKETGNCQKVIVTGCLAQRYVDDIKSDIPEVDGIFGIGDYQKMVELVEEVKRGQRVTMVSEPEQGLNRDIPRVHKEKGTAYLKIADGCDQNCTYCTIPSIKGGFKSREMEYILNEARRLVEQGINELILVAQDTALYGLDIYGEVRLAGLLEELAKIDGLKWIRLMYTYPEHLEEKVLEVMAREDKICNYLDIPIQHAAGQVRKRMGRPGDRSSLEAKIARIRNVLPDVVLRTSLIVGFPGESEEEFEELVDFIKEVKFDRLGVFTYSKEENTPAARLDGQLDEDLKVRRYNQIMEEQQTIALEKNSERVDKKLEIIVEEIDGNRFNGRTEYDAPEIDNAISGELPEEFEIEIGSIYLALVKSAFEYDLEGEIIDEIG</sequence>
<dbReference type="AlphaFoldDB" id="A0A931F8F8"/>
<comment type="function">
    <text evidence="8">Catalyzes the methylthiolation of an aspartic acid residue of ribosomal protein uS12.</text>
</comment>
<dbReference type="GO" id="GO:0005840">
    <property type="term" value="C:ribosome"/>
    <property type="evidence" value="ECO:0007669"/>
    <property type="project" value="UniProtKB-KW"/>
</dbReference>
<evidence type="ECO:0000259" key="9">
    <source>
        <dbReference type="PROSITE" id="PS51449"/>
    </source>
</evidence>
<accession>A0A931F8F8</accession>
<keyword evidence="11" id="KW-0689">Ribosomal protein</keyword>
<feature type="binding site" evidence="8">
    <location>
        <position position="163"/>
    </location>
    <ligand>
        <name>[4Fe-4S] cluster</name>
        <dbReference type="ChEBI" id="CHEBI:49883"/>
        <label>2</label>
        <note>4Fe-4S-S-AdoMet</note>
    </ligand>
</feature>
<dbReference type="Proteomes" id="UP000621436">
    <property type="component" value="Unassembled WGS sequence"/>
</dbReference>
<dbReference type="SFLD" id="SFLDF00274">
    <property type="entry name" value="ribosomal_protein_S12_methylth"/>
    <property type="match status" value="1"/>
</dbReference>
<feature type="binding site" evidence="8">
    <location>
        <position position="83"/>
    </location>
    <ligand>
        <name>[4Fe-4S] cluster</name>
        <dbReference type="ChEBI" id="CHEBI:49883"/>
        <label>1</label>
    </ligand>
</feature>
<feature type="binding site" evidence="8">
    <location>
        <position position="156"/>
    </location>
    <ligand>
        <name>[4Fe-4S] cluster</name>
        <dbReference type="ChEBI" id="CHEBI:49883"/>
        <label>2</label>
        <note>4Fe-4S-S-AdoMet</note>
    </ligand>
</feature>
<evidence type="ECO:0000256" key="7">
    <source>
        <dbReference type="ARBA" id="ARBA00023014"/>
    </source>
</evidence>
<organism evidence="11 12">
    <name type="scientific">Halonatronomonas betaini</name>
    <dbReference type="NCBI Taxonomy" id="2778430"/>
    <lineage>
        <taxon>Bacteria</taxon>
        <taxon>Bacillati</taxon>
        <taxon>Bacillota</taxon>
        <taxon>Clostridia</taxon>
        <taxon>Halanaerobiales</taxon>
        <taxon>Halarsenatibacteraceae</taxon>
        <taxon>Halonatronomonas</taxon>
    </lineage>
</organism>
<comment type="catalytic activity">
    <reaction evidence="8">
        <text>L-aspartate(89)-[ribosomal protein uS12]-hydrogen + (sulfur carrier)-SH + AH2 + 2 S-adenosyl-L-methionine = 3-methylsulfanyl-L-aspartate(89)-[ribosomal protein uS12]-hydrogen + (sulfur carrier)-H + 5'-deoxyadenosine + L-methionine + A + S-adenosyl-L-homocysteine + 2 H(+)</text>
        <dbReference type="Rhea" id="RHEA:37087"/>
        <dbReference type="Rhea" id="RHEA-COMP:10460"/>
        <dbReference type="Rhea" id="RHEA-COMP:10461"/>
        <dbReference type="Rhea" id="RHEA-COMP:14737"/>
        <dbReference type="Rhea" id="RHEA-COMP:14739"/>
        <dbReference type="ChEBI" id="CHEBI:13193"/>
        <dbReference type="ChEBI" id="CHEBI:15378"/>
        <dbReference type="ChEBI" id="CHEBI:17319"/>
        <dbReference type="ChEBI" id="CHEBI:17499"/>
        <dbReference type="ChEBI" id="CHEBI:29917"/>
        <dbReference type="ChEBI" id="CHEBI:29961"/>
        <dbReference type="ChEBI" id="CHEBI:57844"/>
        <dbReference type="ChEBI" id="CHEBI:57856"/>
        <dbReference type="ChEBI" id="CHEBI:59789"/>
        <dbReference type="ChEBI" id="CHEBI:64428"/>
        <dbReference type="ChEBI" id="CHEBI:73599"/>
        <dbReference type="EC" id="2.8.4.4"/>
    </reaction>
</comment>
<dbReference type="GO" id="GO:0140101">
    <property type="term" value="F:catalytic activity, acting on a tRNA"/>
    <property type="evidence" value="ECO:0007669"/>
    <property type="project" value="UniProtKB-ARBA"/>
</dbReference>
<dbReference type="InterPro" id="IPR023404">
    <property type="entry name" value="rSAM_horseshoe"/>
</dbReference>
<dbReference type="GO" id="GO:0035600">
    <property type="term" value="P:tRNA methylthiolation"/>
    <property type="evidence" value="ECO:0007669"/>
    <property type="project" value="UniProtKB-ARBA"/>
</dbReference>
<dbReference type="GO" id="GO:0103039">
    <property type="term" value="F:protein methylthiotransferase activity"/>
    <property type="evidence" value="ECO:0007669"/>
    <property type="project" value="UniProtKB-EC"/>
</dbReference>
<evidence type="ECO:0000256" key="1">
    <source>
        <dbReference type="ARBA" id="ARBA00022485"/>
    </source>
</evidence>
<dbReference type="GO" id="GO:0035599">
    <property type="term" value="F:aspartic acid methylthiotransferase activity"/>
    <property type="evidence" value="ECO:0007669"/>
    <property type="project" value="TreeGrafter"/>
</dbReference>
<dbReference type="EC" id="2.8.4.4" evidence="8"/>
<dbReference type="PROSITE" id="PS51449">
    <property type="entry name" value="MTTASE_N"/>
    <property type="match status" value="1"/>
</dbReference>
<dbReference type="PROSITE" id="PS01278">
    <property type="entry name" value="MTTASE_RADICAL"/>
    <property type="match status" value="1"/>
</dbReference>
<feature type="binding site" evidence="8">
    <location>
        <position position="49"/>
    </location>
    <ligand>
        <name>[4Fe-4S] cluster</name>
        <dbReference type="ChEBI" id="CHEBI:49883"/>
        <label>1</label>
    </ligand>
</feature>
<dbReference type="SFLD" id="SFLDG01082">
    <property type="entry name" value="B12-binding_domain_containing"/>
    <property type="match status" value="1"/>
</dbReference>
<dbReference type="Gene3D" id="2.40.50.140">
    <property type="entry name" value="Nucleic acid-binding proteins"/>
    <property type="match status" value="1"/>
</dbReference>
<protein>
    <recommendedName>
        <fullName evidence="8">Ribosomal protein uS12 methylthiotransferase RimO</fullName>
        <shortName evidence="8">uS12 MTTase</shortName>
        <shortName evidence="8">uS12 methylthiotransferase</shortName>
        <ecNumber evidence="8">2.8.4.4</ecNumber>
    </recommendedName>
    <alternativeName>
        <fullName evidence="8">Ribosomal protein uS12 (aspartate-C(3))-methylthiotransferase</fullName>
    </alternativeName>
    <alternativeName>
        <fullName evidence="8">Ribosome maturation factor RimO</fullName>
    </alternativeName>
</protein>
<reference evidence="11" key="1">
    <citation type="submission" date="2020-11" db="EMBL/GenBank/DDBJ databases">
        <title>Halonatronomonas betainensis gen. nov., sp. nov. a novel haloalkaliphilic representative of the family Halanaerobiacae capable of betaine degradation.</title>
        <authorList>
            <person name="Boltyanskaya Y."/>
            <person name="Kevbrin V."/>
            <person name="Detkova E."/>
            <person name="Grouzdev D.S."/>
            <person name="Koziaeva V."/>
            <person name="Zhilina T."/>
        </authorList>
    </citation>
    <scope>NUCLEOTIDE SEQUENCE</scope>
    <source>
        <strain evidence="11">Z-7014</strain>
    </source>
</reference>
<evidence type="ECO:0000256" key="8">
    <source>
        <dbReference type="HAMAP-Rule" id="MF_01865"/>
    </source>
</evidence>
<evidence type="ECO:0000256" key="2">
    <source>
        <dbReference type="ARBA" id="ARBA00022490"/>
    </source>
</evidence>
<evidence type="ECO:0000313" key="12">
    <source>
        <dbReference type="Proteomes" id="UP000621436"/>
    </source>
</evidence>
<dbReference type="PANTHER" id="PTHR43837">
    <property type="entry name" value="RIBOSOMAL PROTEIN S12 METHYLTHIOTRANSFERASE RIMO"/>
    <property type="match status" value="1"/>
</dbReference>
<dbReference type="InterPro" id="IPR058240">
    <property type="entry name" value="rSAM_sf"/>
</dbReference>
<dbReference type="FunFam" id="3.80.30.20:FF:000001">
    <property type="entry name" value="tRNA-2-methylthio-N(6)-dimethylallyladenosine synthase 2"/>
    <property type="match status" value="1"/>
</dbReference>
<dbReference type="InterPro" id="IPR005840">
    <property type="entry name" value="Ribosomal_uS12_MeSTrfase_RimO"/>
</dbReference>
<dbReference type="SMART" id="SM00729">
    <property type="entry name" value="Elp3"/>
    <property type="match status" value="1"/>
</dbReference>
<dbReference type="InterPro" id="IPR002792">
    <property type="entry name" value="TRAM_dom"/>
</dbReference>
<dbReference type="RefSeq" id="WP_270454680.1">
    <property type="nucleotide sequence ID" value="NZ_JADPIE010000006.1"/>
</dbReference>
<keyword evidence="6 8" id="KW-0408">Iron</keyword>
<gene>
    <name evidence="8 11" type="primary">rimO</name>
    <name evidence="11" type="ORF">I0Q91_11345</name>
</gene>
<dbReference type="Pfam" id="PF00919">
    <property type="entry name" value="UPF0004"/>
    <property type="match status" value="1"/>
</dbReference>
<dbReference type="SFLD" id="SFLDG01061">
    <property type="entry name" value="methylthiotransferase"/>
    <property type="match status" value="1"/>
</dbReference>
<dbReference type="InterPro" id="IPR012340">
    <property type="entry name" value="NA-bd_OB-fold"/>
</dbReference>
<evidence type="ECO:0000256" key="3">
    <source>
        <dbReference type="ARBA" id="ARBA00022679"/>
    </source>
</evidence>